<organism evidence="1 2">
    <name type="scientific">Eragrostis curvula</name>
    <name type="common">weeping love grass</name>
    <dbReference type="NCBI Taxonomy" id="38414"/>
    <lineage>
        <taxon>Eukaryota</taxon>
        <taxon>Viridiplantae</taxon>
        <taxon>Streptophyta</taxon>
        <taxon>Embryophyta</taxon>
        <taxon>Tracheophyta</taxon>
        <taxon>Spermatophyta</taxon>
        <taxon>Magnoliopsida</taxon>
        <taxon>Liliopsida</taxon>
        <taxon>Poales</taxon>
        <taxon>Poaceae</taxon>
        <taxon>PACMAD clade</taxon>
        <taxon>Chloridoideae</taxon>
        <taxon>Eragrostideae</taxon>
        <taxon>Eragrostidinae</taxon>
        <taxon>Eragrostis</taxon>
    </lineage>
</organism>
<keyword evidence="2" id="KW-1185">Reference proteome</keyword>
<proteinExistence type="predicted"/>
<dbReference type="EMBL" id="RWGY01000039">
    <property type="protein sequence ID" value="TVU10169.1"/>
    <property type="molecule type" value="Genomic_DNA"/>
</dbReference>
<comment type="caution">
    <text evidence="1">The sequence shown here is derived from an EMBL/GenBank/DDBJ whole genome shotgun (WGS) entry which is preliminary data.</text>
</comment>
<evidence type="ECO:0000313" key="2">
    <source>
        <dbReference type="Proteomes" id="UP000324897"/>
    </source>
</evidence>
<dbReference type="AlphaFoldDB" id="A0A5J9TFR0"/>
<dbReference type="PANTHER" id="PTHR33074">
    <property type="entry name" value="EXPRESSED PROTEIN-RELATED"/>
    <property type="match status" value="1"/>
</dbReference>
<name>A0A5J9TFR0_9POAL</name>
<dbReference type="Gramene" id="TVU10169">
    <property type="protein sequence ID" value="TVU10169"/>
    <property type="gene ID" value="EJB05_43680"/>
</dbReference>
<dbReference type="Proteomes" id="UP000324897">
    <property type="component" value="Chromosome 3"/>
</dbReference>
<evidence type="ECO:0008006" key="3">
    <source>
        <dbReference type="Google" id="ProtNLM"/>
    </source>
</evidence>
<feature type="non-terminal residue" evidence="1">
    <location>
        <position position="1"/>
    </location>
</feature>
<evidence type="ECO:0000313" key="1">
    <source>
        <dbReference type="EMBL" id="TVU10169.1"/>
    </source>
</evidence>
<gene>
    <name evidence="1" type="ORF">EJB05_43680</name>
</gene>
<dbReference type="OrthoDB" id="672016at2759"/>
<protein>
    <recommendedName>
        <fullName evidence="3">DUF1618 domain-containing protein</fullName>
    </recommendedName>
</protein>
<accession>A0A5J9TFR0</accession>
<sequence>PSPRANDTTAEGKTRDGHTIRVTFWPAKPPRVSCFTVCCPGLPDHAFGDYPRIVTSEADLVLLRVAICRHGVHQYPENCDFVVYKAGNKKGHRRPSLDLIPGDPDPDPNFTDSDNVLLPCRSRNMYFIAKLGDWALSGDGGKQFDIYVYNSKKRTWSTRLMYASKDFNYHYASKVDPESGSYVWDGWGAETSELDPNKQRLKWKGDCRVELSELTMTDPAYVQMLLNNQQEDSEEDAEAILKRLCAGCPSLSLQHDGVVYISRTNLNSMVKKHGSLLLI</sequence>
<reference evidence="1 2" key="1">
    <citation type="journal article" date="2019" name="Sci. Rep.">
        <title>A high-quality genome of Eragrostis curvula grass provides insights into Poaceae evolution and supports new strategies to enhance forage quality.</title>
        <authorList>
            <person name="Carballo J."/>
            <person name="Santos B.A.C.M."/>
            <person name="Zappacosta D."/>
            <person name="Garbus I."/>
            <person name="Selva J.P."/>
            <person name="Gallo C.A."/>
            <person name="Diaz A."/>
            <person name="Albertini E."/>
            <person name="Caccamo M."/>
            <person name="Echenique V."/>
        </authorList>
    </citation>
    <scope>NUCLEOTIDE SEQUENCE [LARGE SCALE GENOMIC DNA]</scope>
    <source>
        <strain evidence="2">cv. Victoria</strain>
        <tissue evidence="1">Leaf</tissue>
    </source>
</reference>